<evidence type="ECO:0000256" key="1">
    <source>
        <dbReference type="SAM" id="Phobius"/>
    </source>
</evidence>
<proteinExistence type="predicted"/>
<evidence type="ECO:0000313" key="3">
    <source>
        <dbReference type="Proteomes" id="UP001528912"/>
    </source>
</evidence>
<protein>
    <submittedName>
        <fullName evidence="2">Uncharacterized protein</fullName>
    </submittedName>
</protein>
<accession>A0ABT6C9W5</accession>
<gene>
    <name evidence="2" type="ORF">P4R38_15760</name>
</gene>
<keyword evidence="3" id="KW-1185">Reference proteome</keyword>
<feature type="transmembrane region" description="Helical" evidence="1">
    <location>
        <begin position="6"/>
        <end position="31"/>
    </location>
</feature>
<keyword evidence="1" id="KW-1133">Transmembrane helix</keyword>
<dbReference type="RefSeq" id="WP_277193007.1">
    <property type="nucleotide sequence ID" value="NZ_JAROAV010000038.1"/>
</dbReference>
<keyword evidence="1" id="KW-0812">Transmembrane</keyword>
<sequence>MNALPTFFIGLSIIVAIALVVTAATAGVWTVQYFARNRKVRIAQHQPLVGYYRHQLAFTH</sequence>
<comment type="caution">
    <text evidence="2">The sequence shown here is derived from an EMBL/GenBank/DDBJ whole genome shotgun (WGS) entry which is preliminary data.</text>
</comment>
<reference evidence="2 3" key="1">
    <citation type="submission" date="2023-03" db="EMBL/GenBank/DDBJ databases">
        <title>YIM 133296 draft genome.</title>
        <authorList>
            <person name="Xiong L."/>
        </authorList>
    </citation>
    <scope>NUCLEOTIDE SEQUENCE [LARGE SCALE GENOMIC DNA]</scope>
    <source>
        <strain evidence="2 3">YIM 133296</strain>
    </source>
</reference>
<name>A0ABT6C9W5_9MICO</name>
<keyword evidence="1" id="KW-0472">Membrane</keyword>
<dbReference type="Proteomes" id="UP001528912">
    <property type="component" value="Unassembled WGS sequence"/>
</dbReference>
<dbReference type="EMBL" id="JAROAV010000038">
    <property type="protein sequence ID" value="MDF8265702.1"/>
    <property type="molecule type" value="Genomic_DNA"/>
</dbReference>
<evidence type="ECO:0000313" key="2">
    <source>
        <dbReference type="EMBL" id="MDF8265702.1"/>
    </source>
</evidence>
<organism evidence="2 3">
    <name type="scientific">Luteipulveratus flavus</name>
    <dbReference type="NCBI Taxonomy" id="3031728"/>
    <lineage>
        <taxon>Bacteria</taxon>
        <taxon>Bacillati</taxon>
        <taxon>Actinomycetota</taxon>
        <taxon>Actinomycetes</taxon>
        <taxon>Micrococcales</taxon>
        <taxon>Dermacoccaceae</taxon>
        <taxon>Luteipulveratus</taxon>
    </lineage>
</organism>